<organism evidence="2 3">
    <name type="scientific">Terriglobus aquaticus</name>
    <dbReference type="NCBI Taxonomy" id="940139"/>
    <lineage>
        <taxon>Bacteria</taxon>
        <taxon>Pseudomonadati</taxon>
        <taxon>Acidobacteriota</taxon>
        <taxon>Terriglobia</taxon>
        <taxon>Terriglobales</taxon>
        <taxon>Acidobacteriaceae</taxon>
        <taxon>Terriglobus</taxon>
    </lineage>
</organism>
<gene>
    <name evidence="2" type="ORF">ACK2TP_04000</name>
</gene>
<proteinExistence type="predicted"/>
<protein>
    <recommendedName>
        <fullName evidence="4">Phage terminase, small subunit, putative, P27 family</fullName>
    </recommendedName>
</protein>
<feature type="compositionally biased region" description="Basic and acidic residues" evidence="1">
    <location>
        <begin position="122"/>
        <end position="143"/>
    </location>
</feature>
<evidence type="ECO:0000313" key="3">
    <source>
        <dbReference type="Proteomes" id="UP001634747"/>
    </source>
</evidence>
<dbReference type="EMBL" id="JBJYXY010000001">
    <property type="protein sequence ID" value="MFN2974915.1"/>
    <property type="molecule type" value="Genomic_DNA"/>
</dbReference>
<name>A0ABW9KGN3_9BACT</name>
<evidence type="ECO:0008006" key="4">
    <source>
        <dbReference type="Google" id="ProtNLM"/>
    </source>
</evidence>
<comment type="caution">
    <text evidence="2">The sequence shown here is derived from an EMBL/GenBank/DDBJ whole genome shotgun (WGS) entry which is preliminary data.</text>
</comment>
<keyword evidence="3" id="KW-1185">Reference proteome</keyword>
<accession>A0ABW9KGN3</accession>
<sequence length="143" mass="15501">MPRPQTPISIGEATGAKEHNPGRYEGRKNAPKPDPELGPAPNYFDDVDRDFWNEVAGTTAPGVLTKADRILVEVTARLLRKFRDKNPQTGGLKPVELGHLRACLGSMGLAPADRGRVTGSDASKKEADAAERFLARRKDTAVN</sequence>
<reference evidence="2 3" key="1">
    <citation type="submission" date="2024-12" db="EMBL/GenBank/DDBJ databases">
        <authorList>
            <person name="Lee Y."/>
        </authorList>
    </citation>
    <scope>NUCLEOTIDE SEQUENCE [LARGE SCALE GENOMIC DNA]</scope>
    <source>
        <strain evidence="2 3">03SUJ4</strain>
    </source>
</reference>
<evidence type="ECO:0000313" key="2">
    <source>
        <dbReference type="EMBL" id="MFN2974915.1"/>
    </source>
</evidence>
<evidence type="ECO:0000256" key="1">
    <source>
        <dbReference type="SAM" id="MobiDB-lite"/>
    </source>
</evidence>
<feature type="region of interest" description="Disordered" evidence="1">
    <location>
        <begin position="1"/>
        <end position="45"/>
    </location>
</feature>
<dbReference type="RefSeq" id="WP_263413537.1">
    <property type="nucleotide sequence ID" value="NZ_BAABBH010000001.1"/>
</dbReference>
<feature type="region of interest" description="Disordered" evidence="1">
    <location>
        <begin position="109"/>
        <end position="143"/>
    </location>
</feature>
<feature type="compositionally biased region" description="Basic and acidic residues" evidence="1">
    <location>
        <begin position="15"/>
        <end position="35"/>
    </location>
</feature>
<dbReference type="Proteomes" id="UP001634747">
    <property type="component" value="Unassembled WGS sequence"/>
</dbReference>